<accession>A0AA41YVQ4</accession>
<proteinExistence type="predicted"/>
<evidence type="ECO:0000313" key="2">
    <source>
        <dbReference type="Proteomes" id="UP001165679"/>
    </source>
</evidence>
<evidence type="ECO:0000313" key="1">
    <source>
        <dbReference type="EMBL" id="MCW3477383.1"/>
    </source>
</evidence>
<organism evidence="1 2">
    <name type="scientific">Limobrevibacterium gyesilva</name>
    <dbReference type="NCBI Taxonomy" id="2991712"/>
    <lineage>
        <taxon>Bacteria</taxon>
        <taxon>Pseudomonadati</taxon>
        <taxon>Pseudomonadota</taxon>
        <taxon>Alphaproteobacteria</taxon>
        <taxon>Acetobacterales</taxon>
        <taxon>Acetobacteraceae</taxon>
        <taxon>Limobrevibacterium</taxon>
    </lineage>
</organism>
<sequence>MPTHRDQILALLRLALEPGGATLHSVMKIGPVAAVALGLDPSPEASWITNPGAPVADAHIIAAAERLLAATDLAGRDADAEIDWNPPQIHVDVDGNPT</sequence>
<keyword evidence="2" id="KW-1185">Reference proteome</keyword>
<protein>
    <submittedName>
        <fullName evidence="1">Uncharacterized protein</fullName>
    </submittedName>
</protein>
<dbReference type="EMBL" id="JAPDNT010000036">
    <property type="protein sequence ID" value="MCW3477383.1"/>
    <property type="molecule type" value="Genomic_DNA"/>
</dbReference>
<dbReference type="RefSeq" id="WP_264716330.1">
    <property type="nucleotide sequence ID" value="NZ_JAPDNT010000036.1"/>
</dbReference>
<reference evidence="1" key="2">
    <citation type="submission" date="2022-10" db="EMBL/GenBank/DDBJ databases">
        <authorList>
            <person name="Trinh H.N."/>
        </authorList>
    </citation>
    <scope>NUCLEOTIDE SEQUENCE</scope>
    <source>
        <strain evidence="1">RN2-1</strain>
    </source>
</reference>
<dbReference type="Proteomes" id="UP001165679">
    <property type="component" value="Unassembled WGS sequence"/>
</dbReference>
<name>A0AA41YVQ4_9PROT</name>
<reference evidence="1" key="1">
    <citation type="submission" date="2022-09" db="EMBL/GenBank/DDBJ databases">
        <title>Rhodovastum sp. nov. RN2-1 isolated from soil in Seongnam, South Korea.</title>
        <authorList>
            <person name="Le N.T."/>
        </authorList>
    </citation>
    <scope>NUCLEOTIDE SEQUENCE</scope>
    <source>
        <strain evidence="1">RN2-1</strain>
    </source>
</reference>
<comment type="caution">
    <text evidence="1">The sequence shown here is derived from an EMBL/GenBank/DDBJ whole genome shotgun (WGS) entry which is preliminary data.</text>
</comment>
<gene>
    <name evidence="1" type="ORF">OL599_22700</name>
</gene>
<dbReference type="AlphaFoldDB" id="A0AA41YVQ4"/>